<dbReference type="InterPro" id="IPR012347">
    <property type="entry name" value="Ferritin-like"/>
</dbReference>
<dbReference type="NCBIfam" id="NF045767">
    <property type="entry name" value="RuberyRbr"/>
    <property type="match status" value="1"/>
</dbReference>
<evidence type="ECO:0000259" key="6">
    <source>
        <dbReference type="PROSITE" id="PS50903"/>
    </source>
</evidence>
<evidence type="ECO:0000256" key="3">
    <source>
        <dbReference type="ARBA" id="ARBA00022723"/>
    </source>
</evidence>
<name>A0A1D3L2H8_9EURY</name>
<evidence type="ECO:0000256" key="1">
    <source>
        <dbReference type="ARBA" id="ARBA00001965"/>
    </source>
</evidence>
<evidence type="ECO:0000313" key="8">
    <source>
        <dbReference type="EMBL" id="SCG85821.1"/>
    </source>
</evidence>
<keyword evidence="4" id="KW-0249">Electron transport</keyword>
<dbReference type="InterPro" id="IPR052364">
    <property type="entry name" value="Rubrerythrin"/>
</dbReference>
<evidence type="ECO:0000313" key="9">
    <source>
        <dbReference type="Proteomes" id="UP000094707"/>
    </source>
</evidence>
<keyword evidence="3" id="KW-0479">Metal-binding</keyword>
<dbReference type="OrthoDB" id="45654at2157"/>
<dbReference type="GO" id="GO:0005506">
    <property type="term" value="F:iron ion binding"/>
    <property type="evidence" value="ECO:0007669"/>
    <property type="project" value="InterPro"/>
</dbReference>
<dbReference type="GO" id="GO:0016491">
    <property type="term" value="F:oxidoreductase activity"/>
    <property type="evidence" value="ECO:0007669"/>
    <property type="project" value="InterPro"/>
</dbReference>
<accession>A0A1D3L2H8</accession>
<dbReference type="Gene3D" id="2.20.28.10">
    <property type="match status" value="1"/>
</dbReference>
<dbReference type="Gene3D" id="1.20.1260.10">
    <property type="match status" value="1"/>
</dbReference>
<proteinExistence type="predicted"/>
<dbReference type="Proteomes" id="UP000094707">
    <property type="component" value="Chromosome I"/>
</dbReference>
<dbReference type="Pfam" id="PF02915">
    <property type="entry name" value="Rubrerythrin"/>
    <property type="match status" value="1"/>
</dbReference>
<organism evidence="8 9">
    <name type="scientific">Methanobacterium congolense</name>
    <dbReference type="NCBI Taxonomy" id="118062"/>
    <lineage>
        <taxon>Archaea</taxon>
        <taxon>Methanobacteriati</taxon>
        <taxon>Methanobacteriota</taxon>
        <taxon>Methanomada group</taxon>
        <taxon>Methanobacteria</taxon>
        <taxon>Methanobacteriales</taxon>
        <taxon>Methanobacteriaceae</taxon>
        <taxon>Methanobacterium</taxon>
    </lineage>
</organism>
<dbReference type="PROSITE" id="PS50905">
    <property type="entry name" value="FERRITIN_LIKE"/>
    <property type="match status" value="1"/>
</dbReference>
<sequence length="194" mass="22276">MKKTLENLSKAFIGESQARNRYTLYSKTAKKEGYEQLADIFLVTADNEREHAKWLFRLIQELKEDSGEDLEALTVEAEAPLVLGTTADNLIAAIAGEHYEYSEMYPEFADVAEEEGLEDIAVRLRAIGRAEEHHEDRYKKLLGEVEAGTMFKKDEEVKWVCRKCGYVHTGMEPPEKCPACDHPTKYYEILCEQY</sequence>
<dbReference type="PANTHER" id="PTHR43865">
    <property type="entry name" value="RUBRERYTHRIN-RELATED"/>
    <property type="match status" value="1"/>
</dbReference>
<comment type="cofactor">
    <cofactor evidence="1">
        <name>Fe(3+)</name>
        <dbReference type="ChEBI" id="CHEBI:29034"/>
    </cofactor>
</comment>
<evidence type="ECO:0000259" key="7">
    <source>
        <dbReference type="PROSITE" id="PS50905"/>
    </source>
</evidence>
<dbReference type="SUPFAM" id="SSF57802">
    <property type="entry name" value="Rubredoxin-like"/>
    <property type="match status" value="1"/>
</dbReference>
<dbReference type="CDD" id="cd00729">
    <property type="entry name" value="rubredoxin_SM"/>
    <property type="match status" value="1"/>
</dbReference>
<dbReference type="InterPro" id="IPR003251">
    <property type="entry name" value="Rr_diiron-bd_dom"/>
</dbReference>
<evidence type="ECO:0000256" key="2">
    <source>
        <dbReference type="ARBA" id="ARBA00022448"/>
    </source>
</evidence>
<protein>
    <submittedName>
        <fullName evidence="8">Putative rubrerythrin</fullName>
    </submittedName>
</protein>
<dbReference type="Pfam" id="PF21349">
    <property type="entry name" value="RUBY_RBDX"/>
    <property type="match status" value="1"/>
</dbReference>
<dbReference type="AlphaFoldDB" id="A0A1D3L2H8"/>
<evidence type="ECO:0000256" key="5">
    <source>
        <dbReference type="ARBA" id="ARBA00023004"/>
    </source>
</evidence>
<keyword evidence="9" id="KW-1185">Reference proteome</keyword>
<dbReference type="PROSITE" id="PS50903">
    <property type="entry name" value="RUBREDOXIN_LIKE"/>
    <property type="match status" value="1"/>
</dbReference>
<feature type="domain" description="Rubredoxin-like" evidence="6">
    <location>
        <begin position="156"/>
        <end position="190"/>
    </location>
</feature>
<keyword evidence="5" id="KW-0408">Iron</keyword>
<dbReference type="STRING" id="118062.MCBB_1263"/>
<keyword evidence="2" id="KW-0813">Transport</keyword>
<dbReference type="CDD" id="cd01041">
    <property type="entry name" value="Rubrerythrin"/>
    <property type="match status" value="1"/>
</dbReference>
<gene>
    <name evidence="8" type="ORF">MCBB_1263</name>
</gene>
<dbReference type="InterPro" id="IPR024934">
    <property type="entry name" value="Rubredoxin-like_dom"/>
</dbReference>
<dbReference type="GeneID" id="30412107"/>
<dbReference type="PANTHER" id="PTHR43865:SF1">
    <property type="entry name" value="RUBRERYTHRIN-RELATED"/>
    <property type="match status" value="1"/>
</dbReference>
<dbReference type="InterPro" id="IPR048574">
    <property type="entry name" value="RUBY_RBDX"/>
</dbReference>
<dbReference type="EMBL" id="LT607756">
    <property type="protein sequence ID" value="SCG85821.1"/>
    <property type="molecule type" value="Genomic_DNA"/>
</dbReference>
<dbReference type="RefSeq" id="WP_071906944.1">
    <property type="nucleotide sequence ID" value="NZ_LT607756.1"/>
</dbReference>
<dbReference type="InterPro" id="IPR009078">
    <property type="entry name" value="Ferritin-like_SF"/>
</dbReference>
<dbReference type="KEGG" id="mcub:MCBB_1263"/>
<dbReference type="SUPFAM" id="SSF47240">
    <property type="entry name" value="Ferritin-like"/>
    <property type="match status" value="1"/>
</dbReference>
<dbReference type="InterPro" id="IPR009040">
    <property type="entry name" value="Ferritin-like_diiron"/>
</dbReference>
<dbReference type="PATRIC" id="fig|129848.4.peg.1279"/>
<reference evidence="8 9" key="1">
    <citation type="submission" date="2016-08" db="EMBL/GenBank/DDBJ databases">
        <authorList>
            <person name="Seilhamer J.J."/>
        </authorList>
    </citation>
    <scope>NUCLEOTIDE SEQUENCE [LARGE SCALE GENOMIC DNA]</scope>
    <source>
        <strain evidence="8">Buetzberg</strain>
    </source>
</reference>
<evidence type="ECO:0000256" key="4">
    <source>
        <dbReference type="ARBA" id="ARBA00022982"/>
    </source>
</evidence>
<feature type="domain" description="Ferritin-like diiron" evidence="7">
    <location>
        <begin position="1"/>
        <end position="149"/>
    </location>
</feature>